<accession>A0A5B7J6Y2</accession>
<name>A0A5B7J6Y2_PORTR</name>
<dbReference type="Proteomes" id="UP000324222">
    <property type="component" value="Unassembled WGS sequence"/>
</dbReference>
<dbReference type="EMBL" id="VSRR010080576">
    <property type="protein sequence ID" value="MPC89307.1"/>
    <property type="molecule type" value="Genomic_DNA"/>
</dbReference>
<proteinExistence type="predicted"/>
<protein>
    <submittedName>
        <fullName evidence="1">Uncharacterized protein</fullName>
    </submittedName>
</protein>
<gene>
    <name evidence="1" type="ORF">E2C01_084247</name>
</gene>
<evidence type="ECO:0000313" key="2">
    <source>
        <dbReference type="Proteomes" id="UP000324222"/>
    </source>
</evidence>
<dbReference type="OrthoDB" id="75923at2759"/>
<dbReference type="AlphaFoldDB" id="A0A5B7J6Y2"/>
<keyword evidence="2" id="KW-1185">Reference proteome</keyword>
<reference evidence="1 2" key="1">
    <citation type="submission" date="2019-05" db="EMBL/GenBank/DDBJ databases">
        <title>Another draft genome of Portunus trituberculatus and its Hox gene families provides insights of decapod evolution.</title>
        <authorList>
            <person name="Jeong J.-H."/>
            <person name="Song I."/>
            <person name="Kim S."/>
            <person name="Choi T."/>
            <person name="Kim D."/>
            <person name="Ryu S."/>
            <person name="Kim W."/>
        </authorList>
    </citation>
    <scope>NUCLEOTIDE SEQUENCE [LARGE SCALE GENOMIC DNA]</scope>
    <source>
        <tissue evidence="1">Muscle</tissue>
    </source>
</reference>
<evidence type="ECO:0000313" key="1">
    <source>
        <dbReference type="EMBL" id="MPC89307.1"/>
    </source>
</evidence>
<comment type="caution">
    <text evidence="1">The sequence shown here is derived from an EMBL/GenBank/DDBJ whole genome shotgun (WGS) entry which is preliminary data.</text>
</comment>
<organism evidence="1 2">
    <name type="scientific">Portunus trituberculatus</name>
    <name type="common">Swimming crab</name>
    <name type="synonym">Neptunus trituberculatus</name>
    <dbReference type="NCBI Taxonomy" id="210409"/>
    <lineage>
        <taxon>Eukaryota</taxon>
        <taxon>Metazoa</taxon>
        <taxon>Ecdysozoa</taxon>
        <taxon>Arthropoda</taxon>
        <taxon>Crustacea</taxon>
        <taxon>Multicrustacea</taxon>
        <taxon>Malacostraca</taxon>
        <taxon>Eumalacostraca</taxon>
        <taxon>Eucarida</taxon>
        <taxon>Decapoda</taxon>
        <taxon>Pleocyemata</taxon>
        <taxon>Brachyura</taxon>
        <taxon>Eubrachyura</taxon>
        <taxon>Portunoidea</taxon>
        <taxon>Portunidae</taxon>
        <taxon>Portuninae</taxon>
        <taxon>Portunus</taxon>
    </lineage>
</organism>
<sequence length="84" mass="9743">MPVPLVTEKTVKPKQVLSIDIKKIDIVLDIFQKYNVPMKSVLSDLWVFYHNLEIIEDRLRQATEAGCPNPKPWICHAALPIFER</sequence>